<accession>A0AB39UY03</accession>
<evidence type="ECO:0000256" key="3">
    <source>
        <dbReference type="SAM" id="Phobius"/>
    </source>
</evidence>
<keyword evidence="3" id="KW-0472">Membrane</keyword>
<dbReference type="SUPFAM" id="SSF57997">
    <property type="entry name" value="Tropomyosin"/>
    <property type="match status" value="1"/>
</dbReference>
<dbReference type="AlphaFoldDB" id="A0AB39UY03"/>
<feature type="compositionally biased region" description="Basic and acidic residues" evidence="2">
    <location>
        <begin position="1"/>
        <end position="14"/>
    </location>
</feature>
<reference evidence="4" key="1">
    <citation type="submission" date="2024-05" db="EMBL/GenBank/DDBJ databases">
        <title>Genome sequencing of novel strain.</title>
        <authorList>
            <person name="Ganbat D."/>
            <person name="Ganbat S."/>
            <person name="Lee S.-J."/>
        </authorList>
    </citation>
    <scope>NUCLEOTIDE SEQUENCE</scope>
    <source>
        <strain evidence="4">SMD15-11</strain>
    </source>
</reference>
<name>A0AB39UY03_9GAMM</name>
<dbReference type="Gene3D" id="1.10.287.1490">
    <property type="match status" value="1"/>
</dbReference>
<keyword evidence="3" id="KW-0812">Transmembrane</keyword>
<protein>
    <recommendedName>
        <fullName evidence="5">Chromosome partition protein Smc</fullName>
    </recommendedName>
</protein>
<feature type="coiled-coil region" evidence="1">
    <location>
        <begin position="218"/>
        <end position="266"/>
    </location>
</feature>
<organism evidence="4">
    <name type="scientific">Thermohahella caldifontis</name>
    <dbReference type="NCBI Taxonomy" id="3142973"/>
    <lineage>
        <taxon>Bacteria</taxon>
        <taxon>Pseudomonadati</taxon>
        <taxon>Pseudomonadota</taxon>
        <taxon>Gammaproteobacteria</taxon>
        <taxon>Oceanospirillales</taxon>
        <taxon>Hahellaceae</taxon>
        <taxon>Thermohahella</taxon>
    </lineage>
</organism>
<proteinExistence type="predicted"/>
<sequence>MDGIRPDRDELERHVKQHASPGQPRKRKSAVPGSPDTAKAVEQYVRLTRPAQAALVIIFIMLVAIAVAGYWNYTRQIRVIDQMQAQLEEASRQVRQSNLVIARLEGELQSTDSTLQQSGNEVARQLKFLDSEIRKLWDVSNKRNKAWIRQAQKDIESLKSRTGGLSAELQTLENSFQNQSKLIEQIQTDATAMSVRQAAMDEVLSRTNESLSAVQVSLASLQKQVSEIQSGLQRQEKQTAALLSRLDKLEARLASTEELARVFDQARQQLVGRYLSLDKRLKAIEKKAQPAK</sequence>
<keyword evidence="1" id="KW-0175">Coiled coil</keyword>
<evidence type="ECO:0008006" key="5">
    <source>
        <dbReference type="Google" id="ProtNLM"/>
    </source>
</evidence>
<evidence type="ECO:0000256" key="2">
    <source>
        <dbReference type="SAM" id="MobiDB-lite"/>
    </source>
</evidence>
<dbReference type="RefSeq" id="WP_369602076.1">
    <property type="nucleotide sequence ID" value="NZ_CP154858.1"/>
</dbReference>
<dbReference type="EMBL" id="CP154858">
    <property type="protein sequence ID" value="XDT73075.1"/>
    <property type="molecule type" value="Genomic_DNA"/>
</dbReference>
<dbReference type="KEGG" id="tcd:AAIA72_03590"/>
<keyword evidence="3" id="KW-1133">Transmembrane helix</keyword>
<feature type="transmembrane region" description="Helical" evidence="3">
    <location>
        <begin position="53"/>
        <end position="73"/>
    </location>
</feature>
<evidence type="ECO:0000313" key="4">
    <source>
        <dbReference type="EMBL" id="XDT73075.1"/>
    </source>
</evidence>
<feature type="region of interest" description="Disordered" evidence="2">
    <location>
        <begin position="1"/>
        <end position="35"/>
    </location>
</feature>
<feature type="coiled-coil region" evidence="1">
    <location>
        <begin position="73"/>
        <end position="107"/>
    </location>
</feature>
<evidence type="ECO:0000256" key="1">
    <source>
        <dbReference type="SAM" id="Coils"/>
    </source>
</evidence>
<gene>
    <name evidence="4" type="ORF">AAIA72_03590</name>
</gene>